<dbReference type="EC" id="2.8.1.12" evidence="3"/>
<organism evidence="13 14">
    <name type="scientific">Sphingomonas rubra</name>
    <dbReference type="NCBI Taxonomy" id="634430"/>
    <lineage>
        <taxon>Bacteria</taxon>
        <taxon>Pseudomonadati</taxon>
        <taxon>Pseudomonadota</taxon>
        <taxon>Alphaproteobacteria</taxon>
        <taxon>Sphingomonadales</taxon>
        <taxon>Sphingomonadaceae</taxon>
        <taxon>Sphingomonas</taxon>
    </lineage>
</organism>
<evidence type="ECO:0000256" key="6">
    <source>
        <dbReference type="ARBA" id="ARBA00025448"/>
    </source>
</evidence>
<comment type="pathway">
    <text evidence="1">Cofactor biosynthesis; molybdopterin biosynthesis.</text>
</comment>
<evidence type="ECO:0000256" key="1">
    <source>
        <dbReference type="ARBA" id="ARBA00005046"/>
    </source>
</evidence>
<evidence type="ECO:0000256" key="3">
    <source>
        <dbReference type="ARBA" id="ARBA00011950"/>
    </source>
</evidence>
<evidence type="ECO:0000256" key="5">
    <source>
        <dbReference type="ARBA" id="ARBA00023150"/>
    </source>
</evidence>
<accession>A0A1I5QPN6</accession>
<dbReference type="Gene3D" id="3.90.1170.40">
    <property type="entry name" value="Molybdopterin biosynthesis MoaE subunit"/>
    <property type="match status" value="1"/>
</dbReference>
<comment type="catalytic activity">
    <reaction evidence="12">
        <text>2 [molybdopterin-synthase sulfur-carrier protein]-C-terminal-Gly-aminoethanethioate + cyclic pyranopterin phosphate + H2O = molybdopterin + 2 [molybdopterin-synthase sulfur-carrier protein]-C-terminal Gly-Gly + 2 H(+)</text>
        <dbReference type="Rhea" id="RHEA:26333"/>
        <dbReference type="Rhea" id="RHEA-COMP:12202"/>
        <dbReference type="Rhea" id="RHEA-COMP:19907"/>
        <dbReference type="ChEBI" id="CHEBI:15377"/>
        <dbReference type="ChEBI" id="CHEBI:15378"/>
        <dbReference type="ChEBI" id="CHEBI:58698"/>
        <dbReference type="ChEBI" id="CHEBI:59648"/>
        <dbReference type="ChEBI" id="CHEBI:90778"/>
        <dbReference type="ChEBI" id="CHEBI:232372"/>
        <dbReference type="EC" id="2.8.1.12"/>
    </reaction>
</comment>
<keyword evidence="14" id="KW-1185">Reference proteome</keyword>
<gene>
    <name evidence="13" type="ORF">SAMN04488241_102190</name>
</gene>
<dbReference type="OrthoDB" id="9803224at2"/>
<dbReference type="PANTHER" id="PTHR23404">
    <property type="entry name" value="MOLYBDOPTERIN SYNTHASE RELATED"/>
    <property type="match status" value="1"/>
</dbReference>
<evidence type="ECO:0000256" key="10">
    <source>
        <dbReference type="ARBA" id="ARBA00030781"/>
    </source>
</evidence>
<evidence type="ECO:0000256" key="12">
    <source>
        <dbReference type="ARBA" id="ARBA00049878"/>
    </source>
</evidence>
<evidence type="ECO:0000313" key="13">
    <source>
        <dbReference type="EMBL" id="SFP48047.1"/>
    </source>
</evidence>
<dbReference type="SUPFAM" id="SSF54690">
    <property type="entry name" value="Molybdopterin synthase subunit MoaE"/>
    <property type="match status" value="1"/>
</dbReference>
<evidence type="ECO:0000256" key="8">
    <source>
        <dbReference type="ARBA" id="ARBA00029745"/>
    </source>
</evidence>
<dbReference type="Proteomes" id="UP000199586">
    <property type="component" value="Unassembled WGS sequence"/>
</dbReference>
<dbReference type="AlphaFoldDB" id="A0A1I5QPN6"/>
<dbReference type="InterPro" id="IPR003448">
    <property type="entry name" value="Mopterin_biosynth_MoaE"/>
</dbReference>
<keyword evidence="5" id="KW-0501">Molybdenum cofactor biosynthesis</keyword>
<comment type="function">
    <text evidence="6">Converts molybdopterin precursor Z into molybdopterin. This requires the incorporation of two sulfur atoms into precursor Z to generate a dithiolene group. The sulfur is provided by MoaD.</text>
</comment>
<dbReference type="Pfam" id="PF02391">
    <property type="entry name" value="MoaE"/>
    <property type="match status" value="1"/>
</dbReference>
<dbReference type="GO" id="GO:0006777">
    <property type="term" value="P:Mo-molybdopterin cofactor biosynthetic process"/>
    <property type="evidence" value="ECO:0007669"/>
    <property type="project" value="UniProtKB-KW"/>
</dbReference>
<dbReference type="GO" id="GO:0030366">
    <property type="term" value="F:molybdopterin synthase activity"/>
    <property type="evidence" value="ECO:0007669"/>
    <property type="project" value="UniProtKB-EC"/>
</dbReference>
<sequence>MIRVLVSPAPIDVAEELAAAEAAGAGAVATFTGLVRADEHADGTVAVLELEHYPGGTERALEKLAAEATARWSLAAATIVHRVGPMRPGERIVFVAAAAPHRDAALDACAFLIDRLKTDAPFWKRETRGSSASWVEARDADDAAAARWGN</sequence>
<comment type="subunit">
    <text evidence="7">Heterotetramer of 2 MoaD subunits and 2 MoaE subunits. Also stable as homodimer. The enzyme changes between these two forms during catalysis.</text>
</comment>
<evidence type="ECO:0000256" key="4">
    <source>
        <dbReference type="ARBA" id="ARBA00013858"/>
    </source>
</evidence>
<reference evidence="13 14" key="1">
    <citation type="submission" date="2016-10" db="EMBL/GenBank/DDBJ databases">
        <authorList>
            <person name="de Groot N.N."/>
        </authorList>
    </citation>
    <scope>NUCLEOTIDE SEQUENCE [LARGE SCALE GENOMIC DNA]</scope>
    <source>
        <strain evidence="13 14">CGMCC 1.9113</strain>
    </source>
</reference>
<evidence type="ECO:0000256" key="7">
    <source>
        <dbReference type="ARBA" id="ARBA00026066"/>
    </source>
</evidence>
<evidence type="ECO:0000256" key="2">
    <source>
        <dbReference type="ARBA" id="ARBA00005426"/>
    </source>
</evidence>
<comment type="similarity">
    <text evidence="2">Belongs to the MoaE family.</text>
</comment>
<evidence type="ECO:0000256" key="11">
    <source>
        <dbReference type="ARBA" id="ARBA00032474"/>
    </source>
</evidence>
<dbReference type="EMBL" id="FOXP01000002">
    <property type="protein sequence ID" value="SFP48047.1"/>
    <property type="molecule type" value="Genomic_DNA"/>
</dbReference>
<dbReference type="STRING" id="634430.SAMN04488241_102190"/>
<name>A0A1I5QPN6_9SPHN</name>
<dbReference type="CDD" id="cd00756">
    <property type="entry name" value="MoaE"/>
    <property type="match status" value="1"/>
</dbReference>
<proteinExistence type="inferred from homology"/>
<dbReference type="UniPathway" id="UPA00344"/>
<evidence type="ECO:0000313" key="14">
    <source>
        <dbReference type="Proteomes" id="UP000199586"/>
    </source>
</evidence>
<evidence type="ECO:0000256" key="9">
    <source>
        <dbReference type="ARBA" id="ARBA00030407"/>
    </source>
</evidence>
<dbReference type="RefSeq" id="WP_093331262.1">
    <property type="nucleotide sequence ID" value="NZ_FOXP01000002.1"/>
</dbReference>
<dbReference type="InterPro" id="IPR036563">
    <property type="entry name" value="MoaE_sf"/>
</dbReference>
<protein>
    <recommendedName>
        <fullName evidence="4">Molybdopterin synthase catalytic subunit</fullName>
        <ecNumber evidence="3">2.8.1.12</ecNumber>
    </recommendedName>
    <alternativeName>
        <fullName evidence="10">MPT synthase subunit 2</fullName>
    </alternativeName>
    <alternativeName>
        <fullName evidence="8">Molybdenum cofactor biosynthesis protein E</fullName>
    </alternativeName>
    <alternativeName>
        <fullName evidence="9">Molybdopterin-converting factor large subunit</fullName>
    </alternativeName>
    <alternativeName>
        <fullName evidence="11">Molybdopterin-converting factor subunit 2</fullName>
    </alternativeName>
</protein>